<reference evidence="1" key="2">
    <citation type="journal article" date="2022" name="New Phytol.">
        <title>Evolutionary transition to the ectomycorrhizal habit in the genomes of a hyperdiverse lineage of mushroom-forming fungi.</title>
        <authorList>
            <person name="Looney B."/>
            <person name="Miyauchi S."/>
            <person name="Morin E."/>
            <person name="Drula E."/>
            <person name="Courty P.E."/>
            <person name="Kohler A."/>
            <person name="Kuo A."/>
            <person name="LaButti K."/>
            <person name="Pangilinan J."/>
            <person name="Lipzen A."/>
            <person name="Riley R."/>
            <person name="Andreopoulos W."/>
            <person name="He G."/>
            <person name="Johnson J."/>
            <person name="Nolan M."/>
            <person name="Tritt A."/>
            <person name="Barry K.W."/>
            <person name="Grigoriev I.V."/>
            <person name="Nagy L.G."/>
            <person name="Hibbett D."/>
            <person name="Henrissat B."/>
            <person name="Matheny P.B."/>
            <person name="Labbe J."/>
            <person name="Martin F.M."/>
        </authorList>
    </citation>
    <scope>NUCLEOTIDE SEQUENCE</scope>
    <source>
        <strain evidence="1">FP105234-sp</strain>
    </source>
</reference>
<comment type="caution">
    <text evidence="1">The sequence shown here is derived from an EMBL/GenBank/DDBJ whole genome shotgun (WGS) entry which is preliminary data.</text>
</comment>
<accession>A0ACB8S359</accession>
<sequence>MPTSSVNLTSPLALGETNTITGSGARAAACAARARAHGRAVIQIPNVVLAPALVLAHVTVERGQQEPATEPHSLPVPAHRCKLLLMKKAAEGKLLVQDVKLRSDDLHRTHLQWAV</sequence>
<dbReference type="Proteomes" id="UP000814033">
    <property type="component" value="Unassembled WGS sequence"/>
</dbReference>
<gene>
    <name evidence="1" type="ORF">FA95DRAFT_642008</name>
</gene>
<reference evidence="1" key="1">
    <citation type="submission" date="2021-02" db="EMBL/GenBank/DDBJ databases">
        <authorList>
            <consortium name="DOE Joint Genome Institute"/>
            <person name="Ahrendt S."/>
            <person name="Looney B.P."/>
            <person name="Miyauchi S."/>
            <person name="Morin E."/>
            <person name="Drula E."/>
            <person name="Courty P.E."/>
            <person name="Chicoki N."/>
            <person name="Fauchery L."/>
            <person name="Kohler A."/>
            <person name="Kuo A."/>
            <person name="Labutti K."/>
            <person name="Pangilinan J."/>
            <person name="Lipzen A."/>
            <person name="Riley R."/>
            <person name="Andreopoulos W."/>
            <person name="He G."/>
            <person name="Johnson J."/>
            <person name="Barry K.W."/>
            <person name="Grigoriev I.V."/>
            <person name="Nagy L."/>
            <person name="Hibbett D."/>
            <person name="Henrissat B."/>
            <person name="Matheny P.B."/>
            <person name="Labbe J."/>
            <person name="Martin F."/>
        </authorList>
    </citation>
    <scope>NUCLEOTIDE SEQUENCE</scope>
    <source>
        <strain evidence="1">FP105234-sp</strain>
    </source>
</reference>
<evidence type="ECO:0000313" key="2">
    <source>
        <dbReference type="Proteomes" id="UP000814033"/>
    </source>
</evidence>
<proteinExistence type="predicted"/>
<protein>
    <submittedName>
        <fullName evidence="1">Uncharacterized protein</fullName>
    </submittedName>
</protein>
<organism evidence="1 2">
    <name type="scientific">Auriscalpium vulgare</name>
    <dbReference type="NCBI Taxonomy" id="40419"/>
    <lineage>
        <taxon>Eukaryota</taxon>
        <taxon>Fungi</taxon>
        <taxon>Dikarya</taxon>
        <taxon>Basidiomycota</taxon>
        <taxon>Agaricomycotina</taxon>
        <taxon>Agaricomycetes</taxon>
        <taxon>Russulales</taxon>
        <taxon>Auriscalpiaceae</taxon>
        <taxon>Auriscalpium</taxon>
    </lineage>
</organism>
<dbReference type="EMBL" id="MU275863">
    <property type="protein sequence ID" value="KAI0050295.1"/>
    <property type="molecule type" value="Genomic_DNA"/>
</dbReference>
<keyword evidence="2" id="KW-1185">Reference proteome</keyword>
<name>A0ACB8S359_9AGAM</name>
<evidence type="ECO:0000313" key="1">
    <source>
        <dbReference type="EMBL" id="KAI0050295.1"/>
    </source>
</evidence>